<keyword evidence="2" id="KW-1185">Reference proteome</keyword>
<gene>
    <name evidence="1" type="ORF">Poly51_28620</name>
</gene>
<dbReference type="AlphaFoldDB" id="A0A5C6F5F2"/>
<evidence type="ECO:0008006" key="3">
    <source>
        <dbReference type="Google" id="ProtNLM"/>
    </source>
</evidence>
<evidence type="ECO:0000313" key="2">
    <source>
        <dbReference type="Proteomes" id="UP000318288"/>
    </source>
</evidence>
<sequence>MSDVRPAQSNHAAKPLIVLSFEGLATAAVGCYGSSWNQTPAIDTIATGGCVWDRWIATDDESAAVMQKWFADQVDHWSQRYRDRGQCSGGAVDLITDDPSIGRHADCFDRVITLPQLPVGDTDEPADDIESTQLASIIAAAIERDSEAEPWNVLWLHSNFLANRWDAPRSLFPIDEIELPSREAFEDVELIGMPNDEVIDEPTLPIFDTVAVPRQPIGDSVDPDWITSWMRTYGCQVRLIDLMIEVLLQSIGVEDPQVIVVGTNGFALGQNGWIGHHCGPLRSPEIRVPMIVSDIGPIRISGPTSDQTMVDLLCQLADGSCSLISPAAWVKTDPSLEIRTQSSRARAAVTTPKWFYVRDEDEQEHLFLKPDDVEDFNDVGRRRLDVIEEFDI</sequence>
<comment type="caution">
    <text evidence="1">The sequence shown here is derived from an EMBL/GenBank/DDBJ whole genome shotgun (WGS) entry which is preliminary data.</text>
</comment>
<dbReference type="InterPro" id="IPR017850">
    <property type="entry name" value="Alkaline_phosphatase_core_sf"/>
</dbReference>
<name>A0A5C6F5F2_9BACT</name>
<accession>A0A5C6F5F2</accession>
<reference evidence="1 2" key="1">
    <citation type="submission" date="2019-02" db="EMBL/GenBank/DDBJ databases">
        <title>Deep-cultivation of Planctomycetes and their phenomic and genomic characterization uncovers novel biology.</title>
        <authorList>
            <person name="Wiegand S."/>
            <person name="Jogler M."/>
            <person name="Boedeker C."/>
            <person name="Pinto D."/>
            <person name="Vollmers J."/>
            <person name="Rivas-Marin E."/>
            <person name="Kohn T."/>
            <person name="Peeters S.H."/>
            <person name="Heuer A."/>
            <person name="Rast P."/>
            <person name="Oberbeckmann S."/>
            <person name="Bunk B."/>
            <person name="Jeske O."/>
            <person name="Meyerdierks A."/>
            <person name="Storesund J.E."/>
            <person name="Kallscheuer N."/>
            <person name="Luecker S."/>
            <person name="Lage O.M."/>
            <person name="Pohl T."/>
            <person name="Merkel B.J."/>
            <person name="Hornburger P."/>
            <person name="Mueller R.-W."/>
            <person name="Bruemmer F."/>
            <person name="Labrenz M."/>
            <person name="Spormann A.M."/>
            <person name="Op Den Camp H."/>
            <person name="Overmann J."/>
            <person name="Amann R."/>
            <person name="Jetten M.S.M."/>
            <person name="Mascher T."/>
            <person name="Medema M.H."/>
            <person name="Devos D.P."/>
            <person name="Kaster A.-K."/>
            <person name="Ovreas L."/>
            <person name="Rohde M."/>
            <person name="Galperin M.Y."/>
            <person name="Jogler C."/>
        </authorList>
    </citation>
    <scope>NUCLEOTIDE SEQUENCE [LARGE SCALE GENOMIC DNA]</scope>
    <source>
        <strain evidence="1 2">Poly51</strain>
    </source>
</reference>
<dbReference type="EMBL" id="SJPW01000003">
    <property type="protein sequence ID" value="TWU56943.1"/>
    <property type="molecule type" value="Genomic_DNA"/>
</dbReference>
<dbReference type="Gene3D" id="3.40.720.10">
    <property type="entry name" value="Alkaline Phosphatase, subunit A"/>
    <property type="match status" value="1"/>
</dbReference>
<dbReference type="SUPFAM" id="SSF53649">
    <property type="entry name" value="Alkaline phosphatase-like"/>
    <property type="match status" value="1"/>
</dbReference>
<evidence type="ECO:0000313" key="1">
    <source>
        <dbReference type="EMBL" id="TWU56943.1"/>
    </source>
</evidence>
<organism evidence="1 2">
    <name type="scientific">Rubripirellula tenax</name>
    <dbReference type="NCBI Taxonomy" id="2528015"/>
    <lineage>
        <taxon>Bacteria</taxon>
        <taxon>Pseudomonadati</taxon>
        <taxon>Planctomycetota</taxon>
        <taxon>Planctomycetia</taxon>
        <taxon>Pirellulales</taxon>
        <taxon>Pirellulaceae</taxon>
        <taxon>Rubripirellula</taxon>
    </lineage>
</organism>
<dbReference type="Proteomes" id="UP000318288">
    <property type="component" value="Unassembled WGS sequence"/>
</dbReference>
<proteinExistence type="predicted"/>
<protein>
    <recommendedName>
        <fullName evidence="3">Sulfatase</fullName>
    </recommendedName>
</protein>